<dbReference type="Proteomes" id="UP001597541">
    <property type="component" value="Unassembled WGS sequence"/>
</dbReference>
<evidence type="ECO:0000313" key="3">
    <source>
        <dbReference type="Proteomes" id="UP001597541"/>
    </source>
</evidence>
<dbReference type="RefSeq" id="WP_377605768.1">
    <property type="nucleotide sequence ID" value="NZ_JBHUME010000013.1"/>
</dbReference>
<organism evidence="2 3">
    <name type="scientific">Paenibacillus gansuensis</name>
    <dbReference type="NCBI Taxonomy" id="306542"/>
    <lineage>
        <taxon>Bacteria</taxon>
        <taxon>Bacillati</taxon>
        <taxon>Bacillota</taxon>
        <taxon>Bacilli</taxon>
        <taxon>Bacillales</taxon>
        <taxon>Paenibacillaceae</taxon>
        <taxon>Paenibacillus</taxon>
    </lineage>
</organism>
<feature type="domain" description="DUF4145" evidence="1">
    <location>
        <begin position="94"/>
        <end position="176"/>
    </location>
</feature>
<evidence type="ECO:0000313" key="2">
    <source>
        <dbReference type="EMBL" id="MFD2614669.1"/>
    </source>
</evidence>
<proteinExistence type="predicted"/>
<gene>
    <name evidence="2" type="ORF">ACFSUF_19845</name>
</gene>
<comment type="caution">
    <text evidence="2">The sequence shown here is derived from an EMBL/GenBank/DDBJ whole genome shotgun (WGS) entry which is preliminary data.</text>
</comment>
<protein>
    <submittedName>
        <fullName evidence="2">DUF4145 domain-containing protein</fullName>
    </submittedName>
</protein>
<accession>A0ABW5PIH8</accession>
<reference evidence="3" key="1">
    <citation type="journal article" date="2019" name="Int. J. Syst. Evol. Microbiol.">
        <title>The Global Catalogue of Microorganisms (GCM) 10K type strain sequencing project: providing services to taxonomists for standard genome sequencing and annotation.</title>
        <authorList>
            <consortium name="The Broad Institute Genomics Platform"/>
            <consortium name="The Broad Institute Genome Sequencing Center for Infectious Disease"/>
            <person name="Wu L."/>
            <person name="Ma J."/>
        </authorList>
    </citation>
    <scope>NUCLEOTIDE SEQUENCE [LARGE SCALE GENOMIC DNA]</scope>
    <source>
        <strain evidence="3">KCTC 3950</strain>
    </source>
</reference>
<dbReference type="EMBL" id="JBHUME010000013">
    <property type="protein sequence ID" value="MFD2614669.1"/>
    <property type="molecule type" value="Genomic_DNA"/>
</dbReference>
<name>A0ABW5PIH8_9BACL</name>
<dbReference type="InterPro" id="IPR025285">
    <property type="entry name" value="DUF4145"/>
</dbReference>
<dbReference type="Pfam" id="PF13643">
    <property type="entry name" value="DUF4145"/>
    <property type="match status" value="1"/>
</dbReference>
<sequence>MICPYCAKNIHFEILDEISFEIDSEQRIGRAIAGGFCPSCQNLIVVSYSGEYKPGVNGSGYVMHSGDEITLYPLNKNKLIVTEEIPREYLSDFNEAVNVLFISSKASAALSRRCLQNFLHNELKIKKNSLAQEIDQFINSQQVPSYIIKAVDAIRNIGNFAAHPLKDTNTGEIIDVEPGEAEWLLEVLEMLFDFYFLYPKKLETRKTELNKKLQRLGKPLMK</sequence>
<evidence type="ECO:0000259" key="1">
    <source>
        <dbReference type="Pfam" id="PF13643"/>
    </source>
</evidence>
<keyword evidence="3" id="KW-1185">Reference proteome</keyword>